<evidence type="ECO:0000313" key="9">
    <source>
        <dbReference type="Proteomes" id="UP000283880"/>
    </source>
</evidence>
<keyword evidence="2" id="KW-0813">Transport</keyword>
<dbReference type="EMBL" id="QSBM01000001">
    <property type="protein sequence ID" value="RGX33314.1"/>
    <property type="molecule type" value="Genomic_DNA"/>
</dbReference>
<dbReference type="GO" id="GO:0006835">
    <property type="term" value="P:dicarboxylic acid transport"/>
    <property type="evidence" value="ECO:0007669"/>
    <property type="project" value="TreeGrafter"/>
</dbReference>
<evidence type="ECO:0000256" key="2">
    <source>
        <dbReference type="ARBA" id="ARBA00022448"/>
    </source>
</evidence>
<feature type="transmembrane region" description="Helical" evidence="7">
    <location>
        <begin position="16"/>
        <end position="34"/>
    </location>
</feature>
<gene>
    <name evidence="8" type="ORF">DWV29_03395</name>
</gene>
<dbReference type="PANTHER" id="PTHR42865:SF7">
    <property type="entry name" value="PROTON_GLUTAMATE-ASPARTATE SYMPORTER"/>
    <property type="match status" value="1"/>
</dbReference>
<evidence type="ECO:0000256" key="4">
    <source>
        <dbReference type="ARBA" id="ARBA00022692"/>
    </source>
</evidence>
<keyword evidence="4 7" id="KW-0812">Transmembrane</keyword>
<feature type="transmembrane region" description="Helical" evidence="7">
    <location>
        <begin position="358"/>
        <end position="376"/>
    </location>
</feature>
<feature type="transmembrane region" description="Helical" evidence="7">
    <location>
        <begin position="80"/>
        <end position="105"/>
    </location>
</feature>
<evidence type="ECO:0000256" key="6">
    <source>
        <dbReference type="ARBA" id="ARBA00023136"/>
    </source>
</evidence>
<dbReference type="OrthoDB" id="9768885at2"/>
<keyword evidence="3" id="KW-1003">Cell membrane</keyword>
<evidence type="ECO:0000256" key="7">
    <source>
        <dbReference type="SAM" id="Phobius"/>
    </source>
</evidence>
<feature type="transmembrane region" description="Helical" evidence="7">
    <location>
        <begin position="331"/>
        <end position="352"/>
    </location>
</feature>
<dbReference type="PANTHER" id="PTHR42865">
    <property type="entry name" value="PROTON/GLUTAMATE-ASPARTATE SYMPORTER"/>
    <property type="match status" value="1"/>
</dbReference>
<evidence type="ECO:0000256" key="3">
    <source>
        <dbReference type="ARBA" id="ARBA00022475"/>
    </source>
</evidence>
<organism evidence="8 9">
    <name type="scientific">Enterocloster asparagiformis</name>
    <dbReference type="NCBI Taxonomy" id="333367"/>
    <lineage>
        <taxon>Bacteria</taxon>
        <taxon>Bacillati</taxon>
        <taxon>Bacillota</taxon>
        <taxon>Clostridia</taxon>
        <taxon>Lachnospirales</taxon>
        <taxon>Lachnospiraceae</taxon>
        <taxon>Enterocloster</taxon>
    </lineage>
</organism>
<protein>
    <submittedName>
        <fullName evidence="8">Dicarboxylate/amino acid:cation symporter</fullName>
    </submittedName>
</protein>
<keyword evidence="6 7" id="KW-0472">Membrane</keyword>
<dbReference type="AlphaFoldDB" id="A0A413FM50"/>
<comment type="caution">
    <text evidence="8">The sequence shown here is derived from an EMBL/GenBank/DDBJ whole genome shotgun (WGS) entry which is preliminary data.</text>
</comment>
<dbReference type="Pfam" id="PF00375">
    <property type="entry name" value="SDF"/>
    <property type="match status" value="1"/>
</dbReference>
<evidence type="ECO:0000313" key="8">
    <source>
        <dbReference type="EMBL" id="RGX33314.1"/>
    </source>
</evidence>
<keyword evidence="5 7" id="KW-1133">Transmembrane helix</keyword>
<dbReference type="Proteomes" id="UP000283880">
    <property type="component" value="Unassembled WGS sequence"/>
</dbReference>
<feature type="transmembrane region" description="Helical" evidence="7">
    <location>
        <begin position="149"/>
        <end position="167"/>
    </location>
</feature>
<dbReference type="PRINTS" id="PR00173">
    <property type="entry name" value="EDTRNSPORT"/>
</dbReference>
<comment type="subcellular location">
    <subcellularLocation>
        <location evidence="1">Cell membrane</location>
        <topology evidence="1">Multi-pass membrane protein</topology>
    </subcellularLocation>
</comment>
<evidence type="ECO:0000256" key="1">
    <source>
        <dbReference type="ARBA" id="ARBA00004651"/>
    </source>
</evidence>
<dbReference type="Gene3D" id="1.10.3860.10">
    <property type="entry name" value="Sodium:dicarboxylate symporter"/>
    <property type="match status" value="1"/>
</dbReference>
<accession>A0A413FM50</accession>
<proteinExistence type="predicted"/>
<feature type="transmembrane region" description="Helical" evidence="7">
    <location>
        <begin position="46"/>
        <end position="68"/>
    </location>
</feature>
<evidence type="ECO:0000256" key="5">
    <source>
        <dbReference type="ARBA" id="ARBA00022989"/>
    </source>
</evidence>
<reference evidence="8 9" key="1">
    <citation type="submission" date="2018-08" db="EMBL/GenBank/DDBJ databases">
        <title>A genome reference for cultivated species of the human gut microbiota.</title>
        <authorList>
            <person name="Zou Y."/>
            <person name="Xue W."/>
            <person name="Luo G."/>
        </authorList>
    </citation>
    <scope>NUCLEOTIDE SEQUENCE [LARGE SCALE GENOMIC DNA]</scope>
    <source>
        <strain evidence="8 9">AF04-15</strain>
    </source>
</reference>
<dbReference type="InterPro" id="IPR036458">
    <property type="entry name" value="Na:dicarbo_symporter_sf"/>
</dbReference>
<dbReference type="GO" id="GO:0005886">
    <property type="term" value="C:plasma membrane"/>
    <property type="evidence" value="ECO:0007669"/>
    <property type="project" value="UniProtKB-SubCell"/>
</dbReference>
<feature type="transmembrane region" description="Helical" evidence="7">
    <location>
        <begin position="188"/>
        <end position="211"/>
    </location>
</feature>
<dbReference type="SUPFAM" id="SSF118215">
    <property type="entry name" value="Proton glutamate symport protein"/>
    <property type="match status" value="1"/>
</dbReference>
<feature type="transmembrane region" description="Helical" evidence="7">
    <location>
        <begin position="223"/>
        <end position="245"/>
    </location>
</feature>
<name>A0A413FM50_9FIRM</name>
<sequence>MMAAQTTKIKSSYREPIILIAFVILGAIIGLVLGEKAAFLYPVGQIWLNMLFVLLVPLIFFSISSSIANIGDTSRVGKMLGLTIGIFIATAGLAGIYMFIVTGIFGVDTSVQMGNAETAIETAAASVGDQIVSTFTVGDFSEVISRNHILALIVFTIFFGITVSTLGEKGRAVASWLNDMSLVFYKMVALLMKLAPIGLMAYFANLTGIYGPDLLKSYGRGLLIYYPAAILYFFVFLGLYAFIAAGSWGVKNFFKNILTPALTALGTRSSAASLPLQMDACDKLGVPRDVSSVVVPVGATCHMDGACIATIYEIVLCCTLFGHPLNSIGDYVFALVIAVCGSVAVSSVPGGGAAMETMIISSFGFPSIALPVLMMMTQLFDAGCTLINSCGDTVASMLVTRALYGKDWYKKGLNHEHDKAESHS</sequence>
<dbReference type="GO" id="GO:0015293">
    <property type="term" value="F:symporter activity"/>
    <property type="evidence" value="ECO:0007669"/>
    <property type="project" value="UniProtKB-KW"/>
</dbReference>
<dbReference type="InterPro" id="IPR001991">
    <property type="entry name" value="Na-dicarboxylate_symporter"/>
</dbReference>